<accession>A0A835H917</accession>
<dbReference type="AlphaFoldDB" id="A0A835H917"/>
<gene>
    <name evidence="1" type="ORF">IFM89_006206</name>
</gene>
<evidence type="ECO:0000313" key="1">
    <source>
        <dbReference type="EMBL" id="KAF9595925.1"/>
    </source>
</evidence>
<evidence type="ECO:0000313" key="2">
    <source>
        <dbReference type="Proteomes" id="UP000631114"/>
    </source>
</evidence>
<protein>
    <submittedName>
        <fullName evidence="1">Uncharacterized protein</fullName>
    </submittedName>
</protein>
<sequence>MALKLGTQNTSQNRRSEQFAIIKCSVLVPVESGLMQDLFLKMGLYGKLSHLVLRGTQVGEVVFNGNVTVSERYQEIHVATDPSYAFMEGPKVCLFDDISSYRKNRLVMPVW</sequence>
<name>A0A835H917_9MAGN</name>
<dbReference type="Proteomes" id="UP000631114">
    <property type="component" value="Unassembled WGS sequence"/>
</dbReference>
<reference evidence="1 2" key="1">
    <citation type="submission" date="2020-10" db="EMBL/GenBank/DDBJ databases">
        <title>The Coptis chinensis genome and diversification of protoberbering-type alkaloids.</title>
        <authorList>
            <person name="Wang B."/>
            <person name="Shu S."/>
            <person name="Song C."/>
            <person name="Liu Y."/>
        </authorList>
    </citation>
    <scope>NUCLEOTIDE SEQUENCE [LARGE SCALE GENOMIC DNA]</scope>
    <source>
        <strain evidence="1">HL-2020</strain>
        <tissue evidence="1">Leaf</tissue>
    </source>
</reference>
<dbReference type="EMBL" id="JADFTS010000007">
    <property type="protein sequence ID" value="KAF9595925.1"/>
    <property type="molecule type" value="Genomic_DNA"/>
</dbReference>
<comment type="caution">
    <text evidence="1">The sequence shown here is derived from an EMBL/GenBank/DDBJ whole genome shotgun (WGS) entry which is preliminary data.</text>
</comment>
<organism evidence="1 2">
    <name type="scientific">Coptis chinensis</name>
    <dbReference type="NCBI Taxonomy" id="261450"/>
    <lineage>
        <taxon>Eukaryota</taxon>
        <taxon>Viridiplantae</taxon>
        <taxon>Streptophyta</taxon>
        <taxon>Embryophyta</taxon>
        <taxon>Tracheophyta</taxon>
        <taxon>Spermatophyta</taxon>
        <taxon>Magnoliopsida</taxon>
        <taxon>Ranunculales</taxon>
        <taxon>Ranunculaceae</taxon>
        <taxon>Coptidoideae</taxon>
        <taxon>Coptis</taxon>
    </lineage>
</organism>
<keyword evidence="2" id="KW-1185">Reference proteome</keyword>
<proteinExistence type="predicted"/>